<reference evidence="11" key="1">
    <citation type="submission" date="2017-12" db="EMBL/GenBank/DDBJ databases">
        <title>Sequencing the genomes of 1000 Actinobacteria strains.</title>
        <authorList>
            <person name="Klenk H.-P."/>
        </authorList>
    </citation>
    <scope>NUCLEOTIDE SEQUENCE [LARGE SCALE GENOMIC DNA]</scope>
    <source>
        <strain evidence="11">DSM 44228</strain>
    </source>
</reference>
<evidence type="ECO:0000256" key="1">
    <source>
        <dbReference type="ARBA" id="ARBA00004651"/>
    </source>
</evidence>
<feature type="transmembrane region" description="Helical" evidence="9">
    <location>
        <begin position="98"/>
        <end position="119"/>
    </location>
</feature>
<feature type="transmembrane region" description="Helical" evidence="9">
    <location>
        <begin position="342"/>
        <end position="368"/>
    </location>
</feature>
<evidence type="ECO:0000256" key="5">
    <source>
        <dbReference type="ARBA" id="ARBA00022692"/>
    </source>
</evidence>
<keyword evidence="3" id="KW-0813">Transport</keyword>
<evidence type="ECO:0000259" key="10">
    <source>
        <dbReference type="PROSITE" id="PS50850"/>
    </source>
</evidence>
<evidence type="ECO:0000256" key="3">
    <source>
        <dbReference type="ARBA" id="ARBA00022448"/>
    </source>
</evidence>
<feature type="transmembrane region" description="Helical" evidence="9">
    <location>
        <begin position="380"/>
        <end position="401"/>
    </location>
</feature>
<proteinExistence type="inferred from homology"/>
<feature type="transmembrane region" description="Helical" evidence="9">
    <location>
        <begin position="63"/>
        <end position="86"/>
    </location>
</feature>
<dbReference type="Gene3D" id="1.20.1250.20">
    <property type="entry name" value="MFS general substrate transporter like domains"/>
    <property type="match status" value="2"/>
</dbReference>
<name>A0A2N3Y6M7_SACSN</name>
<evidence type="ECO:0000256" key="8">
    <source>
        <dbReference type="ARBA" id="ARBA00023136"/>
    </source>
</evidence>
<protein>
    <submittedName>
        <fullName evidence="11">MHS family proline/betaine transporter-like MFS transporter</fullName>
    </submittedName>
</protein>
<dbReference type="AlphaFoldDB" id="A0A2N3Y6M7"/>
<feature type="domain" description="Major facilitator superfamily (MFS) profile" evidence="10">
    <location>
        <begin position="23"/>
        <end position="432"/>
    </location>
</feature>
<feature type="transmembrane region" description="Helical" evidence="9">
    <location>
        <begin position="161"/>
        <end position="183"/>
    </location>
</feature>
<dbReference type="RefSeq" id="WP_101376885.1">
    <property type="nucleotide sequence ID" value="NZ_CP061007.1"/>
</dbReference>
<dbReference type="EMBL" id="PJNB01000001">
    <property type="protein sequence ID" value="PKW18586.1"/>
    <property type="molecule type" value="Genomic_DNA"/>
</dbReference>
<keyword evidence="12" id="KW-1185">Reference proteome</keyword>
<feature type="transmembrane region" description="Helical" evidence="9">
    <location>
        <begin position="407"/>
        <end position="426"/>
    </location>
</feature>
<dbReference type="InterPro" id="IPR051084">
    <property type="entry name" value="H+-coupled_symporters"/>
</dbReference>
<feature type="transmembrane region" description="Helical" evidence="9">
    <location>
        <begin position="195"/>
        <end position="214"/>
    </location>
</feature>
<dbReference type="GO" id="GO:0015293">
    <property type="term" value="F:symporter activity"/>
    <property type="evidence" value="ECO:0007669"/>
    <property type="project" value="UniProtKB-KW"/>
</dbReference>
<evidence type="ECO:0000256" key="9">
    <source>
        <dbReference type="SAM" id="Phobius"/>
    </source>
</evidence>
<gene>
    <name evidence="11" type="ORF">A8926_6686</name>
</gene>
<keyword evidence="8 9" id="KW-0472">Membrane</keyword>
<comment type="subcellular location">
    <subcellularLocation>
        <location evidence="1">Cell membrane</location>
        <topology evidence="1">Multi-pass membrane protein</topology>
    </subcellularLocation>
</comment>
<keyword evidence="5 9" id="KW-0812">Transmembrane</keyword>
<evidence type="ECO:0000256" key="4">
    <source>
        <dbReference type="ARBA" id="ARBA00022475"/>
    </source>
</evidence>
<evidence type="ECO:0000313" key="12">
    <source>
        <dbReference type="Proteomes" id="UP000233786"/>
    </source>
</evidence>
<dbReference type="Proteomes" id="UP000233786">
    <property type="component" value="Unassembled WGS sequence"/>
</dbReference>
<dbReference type="PANTHER" id="PTHR43528">
    <property type="entry name" value="ALPHA-KETOGLUTARATE PERMEASE"/>
    <property type="match status" value="1"/>
</dbReference>
<accession>A0A2N3Y6M7</accession>
<evidence type="ECO:0000256" key="7">
    <source>
        <dbReference type="ARBA" id="ARBA00022989"/>
    </source>
</evidence>
<organism evidence="11 12">
    <name type="scientific">Saccharopolyspora spinosa</name>
    <dbReference type="NCBI Taxonomy" id="60894"/>
    <lineage>
        <taxon>Bacteria</taxon>
        <taxon>Bacillati</taxon>
        <taxon>Actinomycetota</taxon>
        <taxon>Actinomycetes</taxon>
        <taxon>Pseudonocardiales</taxon>
        <taxon>Pseudonocardiaceae</taxon>
        <taxon>Saccharopolyspora</taxon>
    </lineage>
</organism>
<dbReference type="PANTHER" id="PTHR43528:SF1">
    <property type="entry name" value="ALPHA-KETOGLUTARATE PERMEASE"/>
    <property type="match status" value="1"/>
</dbReference>
<dbReference type="InterPro" id="IPR011701">
    <property type="entry name" value="MFS"/>
</dbReference>
<keyword evidence="6" id="KW-0769">Symport</keyword>
<evidence type="ECO:0000313" key="11">
    <source>
        <dbReference type="EMBL" id="PKW18586.1"/>
    </source>
</evidence>
<sequence length="439" mass="46587">MASQPVSDVKTPVPQARAAGRRGVVGGAIGTFVEFYDYGIYGYMTGSITRLFFPSGNYTTTLLLTYAGFAVTFLIRPLGGVVCGYLGDRIGRRRMLTVTVFIISAATAGIGLLGTYAAIGIAAPLLLFSLRLIQGFSAGGEVSGANLFIGEHAPPRKRAFYMSWMGASASLALLCGTLLANAIVHWAGQDAMNSWAWRIPFLVAAPLGVLGWFLRKRLDESPVFKAVVKQEQVSGNPLKMIFRREHRRALWLAFLLPLLNSAGYYVIFIYLPGYLVDGLGYSQSASLTLASVVLAVSVGTIPLAGILADRFGRKRLLAGSAVLILVAAYPCFMLLAHGSFAAGVLGGAVLATLFSGHQGVVHAALIELFSTKVRFSGHGVAYNIQTAIFGGGAPLLCTALIQATGNHAVPAFYVMITAVGTLAAVWRIRETRGVSLSDI</sequence>
<dbReference type="InterPro" id="IPR005829">
    <property type="entry name" value="Sugar_transporter_CS"/>
</dbReference>
<keyword evidence="4" id="KW-1003">Cell membrane</keyword>
<dbReference type="InterPro" id="IPR036259">
    <property type="entry name" value="MFS_trans_sf"/>
</dbReference>
<dbReference type="STRING" id="994479.GCA_000194155_04798"/>
<dbReference type="OrthoDB" id="9787026at2"/>
<dbReference type="GO" id="GO:0005886">
    <property type="term" value="C:plasma membrane"/>
    <property type="evidence" value="ECO:0007669"/>
    <property type="project" value="UniProtKB-SubCell"/>
</dbReference>
<keyword evidence="7 9" id="KW-1133">Transmembrane helix</keyword>
<evidence type="ECO:0000256" key="6">
    <source>
        <dbReference type="ARBA" id="ARBA00022847"/>
    </source>
</evidence>
<feature type="transmembrane region" description="Helical" evidence="9">
    <location>
        <begin position="249"/>
        <end position="271"/>
    </location>
</feature>
<dbReference type="InterPro" id="IPR020846">
    <property type="entry name" value="MFS_dom"/>
</dbReference>
<dbReference type="SUPFAM" id="SSF103473">
    <property type="entry name" value="MFS general substrate transporter"/>
    <property type="match status" value="1"/>
</dbReference>
<comment type="similarity">
    <text evidence="2">Belongs to the major facilitator superfamily. Metabolite:H+ Symporter (MHS) family (TC 2.A.1.6) family.</text>
</comment>
<dbReference type="PROSITE" id="PS00217">
    <property type="entry name" value="SUGAR_TRANSPORT_2"/>
    <property type="match status" value="1"/>
</dbReference>
<feature type="transmembrane region" description="Helical" evidence="9">
    <location>
        <begin position="316"/>
        <end position="336"/>
    </location>
</feature>
<evidence type="ECO:0000256" key="2">
    <source>
        <dbReference type="ARBA" id="ARBA00008240"/>
    </source>
</evidence>
<dbReference type="PROSITE" id="PS50850">
    <property type="entry name" value="MFS"/>
    <property type="match status" value="1"/>
</dbReference>
<feature type="transmembrane region" description="Helical" evidence="9">
    <location>
        <begin position="283"/>
        <end position="304"/>
    </location>
</feature>
<dbReference type="Pfam" id="PF07690">
    <property type="entry name" value="MFS_1"/>
    <property type="match status" value="1"/>
</dbReference>
<dbReference type="PROSITE" id="PS00216">
    <property type="entry name" value="SUGAR_TRANSPORT_1"/>
    <property type="match status" value="1"/>
</dbReference>
<comment type="caution">
    <text evidence="11">The sequence shown here is derived from an EMBL/GenBank/DDBJ whole genome shotgun (WGS) entry which is preliminary data.</text>
</comment>
<feature type="transmembrane region" description="Helical" evidence="9">
    <location>
        <begin position="125"/>
        <end position="149"/>
    </location>
</feature>